<dbReference type="SMART" id="SM00989">
    <property type="entry name" value="V4R"/>
    <property type="match status" value="1"/>
</dbReference>
<dbReference type="SUPFAM" id="SSF111126">
    <property type="entry name" value="Ligand-binding domain in the NO signalling and Golgi transport"/>
    <property type="match status" value="1"/>
</dbReference>
<dbReference type="PANTHER" id="PTHR35090">
    <property type="entry name" value="DNA-DIRECTED RNA POLYMERASE SUBUNIT I"/>
    <property type="match status" value="1"/>
</dbReference>
<comment type="caution">
    <text evidence="2">The sequence shown here is derived from an EMBL/GenBank/DDBJ whole genome shotgun (WGS) entry which is preliminary data.</text>
</comment>
<reference evidence="2 3" key="1">
    <citation type="submission" date="2022-02" db="EMBL/GenBank/DDBJ databases">
        <title>Draft genome sequence of Mezorhizobium retamae strain IRAMC:0171 isolated from Retama raetam nodules.</title>
        <authorList>
            <person name="Bengaied R."/>
            <person name="Sbissi I."/>
            <person name="Huber K."/>
            <person name="Ghodbane F."/>
            <person name="Nouioui I."/>
            <person name="Tarhouni M."/>
            <person name="Gtari M."/>
        </authorList>
    </citation>
    <scope>NUCLEOTIDE SEQUENCE [LARGE SCALE GENOMIC DNA]</scope>
    <source>
        <strain evidence="2 3">IRAMC:0171</strain>
    </source>
</reference>
<evidence type="ECO:0000313" key="3">
    <source>
        <dbReference type="Proteomes" id="UP001201701"/>
    </source>
</evidence>
<dbReference type="InterPro" id="IPR024096">
    <property type="entry name" value="NO_sig/Golgi_transp_ligand-bd"/>
</dbReference>
<dbReference type="EMBL" id="JAKREW010000018">
    <property type="protein sequence ID" value="MCG7506819.1"/>
    <property type="molecule type" value="Genomic_DNA"/>
</dbReference>
<evidence type="ECO:0000259" key="1">
    <source>
        <dbReference type="SMART" id="SM00989"/>
    </source>
</evidence>
<proteinExistence type="predicted"/>
<dbReference type="InterPro" id="IPR045987">
    <property type="entry name" value="DUF5943"/>
</dbReference>
<gene>
    <name evidence="2" type="ORF">L4923_17475</name>
</gene>
<name>A0ABS9QJL8_9HYPH</name>
<dbReference type="RefSeq" id="WP_239367348.1">
    <property type="nucleotide sequence ID" value="NZ_JAKREW010000018.1"/>
</dbReference>
<sequence length="180" mass="20700">MKPSVDIDVDEESGIWQTDGLPMLYIPRHFMVNVHREVERTLGLSAYRQVLTEAGAKSAYYWCQKQTQTYDMSGLRVFEHYLERLTARGWGQFRLERIDEDFGGAEITLKNSIYALESRGAADHPTCYMFEGFFIGGLRYVAEARGLKPLDIECREVECEAMGFDRCRFEIKINHGAGTH</sequence>
<organism evidence="2 3">
    <name type="scientific">Mesorhizobium retamae</name>
    <dbReference type="NCBI Taxonomy" id="2912854"/>
    <lineage>
        <taxon>Bacteria</taxon>
        <taxon>Pseudomonadati</taxon>
        <taxon>Pseudomonadota</taxon>
        <taxon>Alphaproteobacteria</taxon>
        <taxon>Hyphomicrobiales</taxon>
        <taxon>Phyllobacteriaceae</taxon>
        <taxon>Mesorhizobium</taxon>
    </lineage>
</organism>
<accession>A0ABS9QJL8</accession>
<dbReference type="Gene3D" id="3.30.1380.20">
    <property type="entry name" value="Trafficking protein particle complex subunit 3"/>
    <property type="match status" value="1"/>
</dbReference>
<feature type="domain" description="4-vinyl reductase 4VR" evidence="1">
    <location>
        <begin position="108"/>
        <end position="173"/>
    </location>
</feature>
<evidence type="ECO:0000313" key="2">
    <source>
        <dbReference type="EMBL" id="MCG7506819.1"/>
    </source>
</evidence>
<dbReference type="PANTHER" id="PTHR35090:SF1">
    <property type="entry name" value="SLR0144 PROTEIN"/>
    <property type="match status" value="1"/>
</dbReference>
<dbReference type="InterPro" id="IPR004096">
    <property type="entry name" value="V4R"/>
</dbReference>
<dbReference type="Proteomes" id="UP001201701">
    <property type="component" value="Unassembled WGS sequence"/>
</dbReference>
<protein>
    <submittedName>
        <fullName evidence="2">4-vinyl reductase</fullName>
    </submittedName>
</protein>
<keyword evidence="3" id="KW-1185">Reference proteome</keyword>
<dbReference type="Pfam" id="PF19367">
    <property type="entry name" value="DUF5943"/>
    <property type="match status" value="1"/>
</dbReference>